<feature type="domain" description="PPM-type phosphatase" evidence="4">
    <location>
        <begin position="597"/>
        <end position="817"/>
    </location>
</feature>
<dbReference type="SUPFAM" id="SSF53822">
    <property type="entry name" value="Periplasmic binding protein-like I"/>
    <property type="match status" value="1"/>
</dbReference>
<dbReference type="Pfam" id="PF13377">
    <property type="entry name" value="Peripla_BP_3"/>
    <property type="match status" value="1"/>
</dbReference>
<evidence type="ECO:0000256" key="3">
    <source>
        <dbReference type="ARBA" id="ARBA00023163"/>
    </source>
</evidence>
<gene>
    <name evidence="5" type="primary">thrH</name>
    <name evidence="5" type="ORF">SOCEGT47_020030</name>
</gene>
<dbReference type="GO" id="GO:0000976">
    <property type="term" value="F:transcription cis-regulatory region binding"/>
    <property type="evidence" value="ECO:0007669"/>
    <property type="project" value="TreeGrafter"/>
</dbReference>
<keyword evidence="3" id="KW-0804">Transcription</keyword>
<dbReference type="InterPro" id="IPR001932">
    <property type="entry name" value="PPM-type_phosphatase-like_dom"/>
</dbReference>
<evidence type="ECO:0000256" key="2">
    <source>
        <dbReference type="ARBA" id="ARBA00023125"/>
    </source>
</evidence>
<dbReference type="SUPFAM" id="SSF81606">
    <property type="entry name" value="PP2C-like"/>
    <property type="match status" value="1"/>
</dbReference>
<dbReference type="PANTHER" id="PTHR30146">
    <property type="entry name" value="LACI-RELATED TRANSCRIPTIONAL REPRESSOR"/>
    <property type="match status" value="1"/>
</dbReference>
<dbReference type="Proteomes" id="UP000295781">
    <property type="component" value="Chromosome"/>
</dbReference>
<evidence type="ECO:0000256" key="1">
    <source>
        <dbReference type="ARBA" id="ARBA00023015"/>
    </source>
</evidence>
<dbReference type="Gene3D" id="3.40.50.2300">
    <property type="match status" value="2"/>
</dbReference>
<dbReference type="CDD" id="cd06267">
    <property type="entry name" value="PBP1_LacI_sugar_binding-like"/>
    <property type="match status" value="1"/>
</dbReference>
<sequence length="825" mass="88948">MAAKRPTIALLIDYLCGEYQSEVRFGVERAAEAHDVNLVVAFGESLARPGYALTARSNIYPLISADAVDAVVVVTSALTNHLGVEDARAFCRSYAPLPMCSVGLVVDGIPSVIVDNARGAEAVVAHVLDDHGCRRVAYISGPASNEEANVRADAYRRALAARGLPCDERLFVFGDFMIDGGRRAMRELLARRVDLDAVVAGNDNMALGAMDALKAHGLDVPADVLVCGFDDVAVSRVTRPSLTTVRQPIKELGALAVTTVLRQLGGERVPERSLLPVEVTRRESCGCGYYAAASPRASGEAPARAAPSRSLGGQREDLARALAQAVTHSAAPLEGWPGELLSALEEELAGREGRFLLALQALLDAAGREGVALDQFQRAITLLRERIGAPEGAPGAGLERLWHESRVLISHASVRAEGERRLYLERASINLSWTGMCFSTCLSLPLLRRTLASELPRLDLTHVAVSLYDDPQRATLKSLFLMEHGREVEPPPASFPSRSLAPPGFLSSVDRWSMIAMPLAFGDAENFGVAVVNSGANEVVYDGVRLQIGSAMKAVSMHREIVRQVEIRERLEQEQARQESVVAEHIQTALLPATLRVDGLELSAAMKPTAEVGGDYYDVLPTPQGGWLGIGDVAGHGLAAGLVMLMIQGMVAALTRREPTASPSAVISALNRAIHENIRDRLKRDEHATLVLLRYERGGRVTFAGAHEDLLVCRARTGRCECIPSSGVWVGILPAIDAMTRDAEFVLEDGDVLVLYSDGVTEARNAHREQFGVERLCAAVEATQAAPVDVIRDRILRDVESWSTSPDDDITVVVARYRAPRDARG</sequence>
<protein>
    <submittedName>
        <fullName evidence="5">Phosphoserine phosphatase</fullName>
        <ecNumber evidence="5">3.1.3.3</ecNumber>
    </submittedName>
</protein>
<keyword evidence="2" id="KW-0238">DNA-binding</keyword>
<evidence type="ECO:0000313" key="5">
    <source>
        <dbReference type="EMBL" id="AUX21517.1"/>
    </source>
</evidence>
<evidence type="ECO:0000313" key="6">
    <source>
        <dbReference type="Proteomes" id="UP000295781"/>
    </source>
</evidence>
<dbReference type="PANTHER" id="PTHR30146:SF24">
    <property type="entry name" value="XYLOSE OPERON REGULATORY PROTEIN"/>
    <property type="match status" value="1"/>
</dbReference>
<accession>A0A4P2PXH0</accession>
<dbReference type="EMBL" id="CP012670">
    <property type="protein sequence ID" value="AUX21517.1"/>
    <property type="molecule type" value="Genomic_DNA"/>
</dbReference>
<dbReference type="EC" id="3.1.3.3" evidence="5"/>
<dbReference type="GO" id="GO:0016787">
    <property type="term" value="F:hydrolase activity"/>
    <property type="evidence" value="ECO:0007669"/>
    <property type="project" value="UniProtKB-KW"/>
</dbReference>
<keyword evidence="1" id="KW-0805">Transcription regulation</keyword>
<dbReference type="InterPro" id="IPR036457">
    <property type="entry name" value="PPM-type-like_dom_sf"/>
</dbReference>
<dbReference type="RefSeq" id="WP_129346824.1">
    <property type="nucleotide sequence ID" value="NZ_CP012670.1"/>
</dbReference>
<dbReference type="InterPro" id="IPR046335">
    <property type="entry name" value="LacI/GalR-like_sensor"/>
</dbReference>
<dbReference type="AlphaFoldDB" id="A0A4P2PXH0"/>
<organism evidence="5 6">
    <name type="scientific">Sorangium cellulosum</name>
    <name type="common">Polyangium cellulosum</name>
    <dbReference type="NCBI Taxonomy" id="56"/>
    <lineage>
        <taxon>Bacteria</taxon>
        <taxon>Pseudomonadati</taxon>
        <taxon>Myxococcota</taxon>
        <taxon>Polyangia</taxon>
        <taxon>Polyangiales</taxon>
        <taxon>Polyangiaceae</taxon>
        <taxon>Sorangium</taxon>
    </lineage>
</organism>
<dbReference type="SMART" id="SM00331">
    <property type="entry name" value="PP2C_SIG"/>
    <property type="match status" value="1"/>
</dbReference>
<evidence type="ECO:0000259" key="4">
    <source>
        <dbReference type="SMART" id="SM00331"/>
    </source>
</evidence>
<dbReference type="Pfam" id="PF07228">
    <property type="entry name" value="SpoIIE"/>
    <property type="match status" value="1"/>
</dbReference>
<dbReference type="Gene3D" id="3.60.40.10">
    <property type="entry name" value="PPM-type phosphatase domain"/>
    <property type="match status" value="1"/>
</dbReference>
<dbReference type="InterPro" id="IPR028082">
    <property type="entry name" value="Peripla_BP_I"/>
</dbReference>
<dbReference type="OrthoDB" id="7185860at2"/>
<keyword evidence="5" id="KW-0378">Hydrolase</keyword>
<dbReference type="GO" id="GO:0003700">
    <property type="term" value="F:DNA-binding transcription factor activity"/>
    <property type="evidence" value="ECO:0007669"/>
    <property type="project" value="TreeGrafter"/>
</dbReference>
<name>A0A4P2PXH0_SORCE</name>
<reference evidence="5 6" key="1">
    <citation type="submission" date="2015-09" db="EMBL/GenBank/DDBJ databases">
        <title>Sorangium comparison.</title>
        <authorList>
            <person name="Zaburannyi N."/>
            <person name="Bunk B."/>
            <person name="Overmann J."/>
            <person name="Mueller R."/>
        </authorList>
    </citation>
    <scope>NUCLEOTIDE SEQUENCE [LARGE SCALE GENOMIC DNA]</scope>
    <source>
        <strain evidence="5 6">So ceGT47</strain>
    </source>
</reference>
<proteinExistence type="predicted"/>